<comment type="caution">
    <text evidence="2">The sequence shown here is derived from an EMBL/GenBank/DDBJ whole genome shotgun (WGS) entry which is preliminary data.</text>
</comment>
<gene>
    <name evidence="2" type="ORF">DS031_04355</name>
</gene>
<evidence type="ECO:0000313" key="2">
    <source>
        <dbReference type="EMBL" id="RBW70723.1"/>
    </source>
</evidence>
<dbReference type="RefSeq" id="WP_113804717.1">
    <property type="nucleotide sequence ID" value="NZ_QOCW01000003.1"/>
</dbReference>
<reference evidence="2 3" key="1">
    <citation type="submission" date="2018-07" db="EMBL/GenBank/DDBJ databases">
        <title>Lottiidibacillus patelloidae gen. nov., sp. nov., isolated from the intestinal tract of a marine limpet and the reclassification of B. taeanensis BH030017T, B. algicola KMM 3737T and B. hwajinpoensis SW-72T as genus Lottiidibacillus.</title>
        <authorList>
            <person name="Liu R."/>
            <person name="Huang Z."/>
        </authorList>
    </citation>
    <scope>NUCLEOTIDE SEQUENCE [LARGE SCALE GENOMIC DNA]</scope>
    <source>
        <strain evidence="2 3">BH030017</strain>
    </source>
</reference>
<feature type="domain" description="N-acetyltransferase" evidence="1">
    <location>
        <begin position="1"/>
        <end position="141"/>
    </location>
</feature>
<keyword evidence="3" id="KW-1185">Reference proteome</keyword>
<protein>
    <submittedName>
        <fullName evidence="2">GNAT family N-acetyltransferase</fullName>
    </submittedName>
</protein>
<sequence>MEAKVVQSEEELKKAFDIRVAVFVDEQKVPAEEEIDEFEDKSTHFLLYDGEKAVGAGRLRVVDGVGKVERICVLSTHRKGGSGKLIMNKIEEAAKEKGLTKLKLHGQTHAEGFYQKLGYETISDVFIEAGIPHITMIKEIKSAH</sequence>
<dbReference type="EMBL" id="QOCW01000003">
    <property type="protein sequence ID" value="RBW70723.1"/>
    <property type="molecule type" value="Genomic_DNA"/>
</dbReference>
<dbReference type="AlphaFoldDB" id="A0A366Y2T9"/>
<dbReference type="InterPro" id="IPR000182">
    <property type="entry name" value="GNAT_dom"/>
</dbReference>
<dbReference type="CDD" id="cd04301">
    <property type="entry name" value="NAT_SF"/>
    <property type="match status" value="1"/>
</dbReference>
<dbReference type="Gene3D" id="3.40.630.30">
    <property type="match status" value="1"/>
</dbReference>
<accession>A0A366Y2T9</accession>
<dbReference type="InterPro" id="IPR016181">
    <property type="entry name" value="Acyl_CoA_acyltransferase"/>
</dbReference>
<dbReference type="GO" id="GO:0004343">
    <property type="term" value="F:glucosamine 6-phosphate N-acetyltransferase activity"/>
    <property type="evidence" value="ECO:0007669"/>
    <property type="project" value="TreeGrafter"/>
</dbReference>
<evidence type="ECO:0000259" key="1">
    <source>
        <dbReference type="PROSITE" id="PS51186"/>
    </source>
</evidence>
<dbReference type="PANTHER" id="PTHR13355">
    <property type="entry name" value="GLUCOSAMINE 6-PHOSPHATE N-ACETYLTRANSFERASE"/>
    <property type="match status" value="1"/>
</dbReference>
<dbReference type="SUPFAM" id="SSF55729">
    <property type="entry name" value="Acyl-CoA N-acyltransferases (Nat)"/>
    <property type="match status" value="1"/>
</dbReference>
<dbReference type="PANTHER" id="PTHR13355:SF11">
    <property type="entry name" value="GLUCOSAMINE 6-PHOSPHATE N-ACETYLTRANSFERASE"/>
    <property type="match status" value="1"/>
</dbReference>
<dbReference type="InterPro" id="IPR039143">
    <property type="entry name" value="GNPNAT1-like"/>
</dbReference>
<evidence type="ECO:0000313" key="3">
    <source>
        <dbReference type="Proteomes" id="UP000253314"/>
    </source>
</evidence>
<organism evidence="2 3">
    <name type="scientific">Bacillus taeanensis</name>
    <dbReference type="NCBI Taxonomy" id="273032"/>
    <lineage>
        <taxon>Bacteria</taxon>
        <taxon>Bacillati</taxon>
        <taxon>Bacillota</taxon>
        <taxon>Bacilli</taxon>
        <taxon>Bacillales</taxon>
        <taxon>Bacillaceae</taxon>
        <taxon>Bacillus</taxon>
    </lineage>
</organism>
<dbReference type="OrthoDB" id="9796171at2"/>
<dbReference type="Pfam" id="PF13673">
    <property type="entry name" value="Acetyltransf_10"/>
    <property type="match status" value="1"/>
</dbReference>
<proteinExistence type="predicted"/>
<keyword evidence="2" id="KW-0808">Transferase</keyword>
<dbReference type="Proteomes" id="UP000253314">
    <property type="component" value="Unassembled WGS sequence"/>
</dbReference>
<dbReference type="PROSITE" id="PS51186">
    <property type="entry name" value="GNAT"/>
    <property type="match status" value="1"/>
</dbReference>
<name>A0A366Y2T9_9BACI</name>